<sequence>MRKALRPEHWIIIVIAITLLAFIGWAQWAELDQVTRAPGRVVPFARVQIVQSEGGGAISAINVREGDMVRQGQLLVELDTVQLTAGVNEARARVAALQSRMARIDAELFDKELHFPASLAGFPEFTANQRQLFRRRQIAHAAELRALRDMAQLQQQELDLNLPLVETGDVAGAEIIRMERSIVETQGRISNIQAQYVRDLQTEFAQTEEELVAARQQLTQRDDSLRSASLVAPTDGIVKNVRLTTVGGVLAPGDEVLQIVPTGERLIVEAQVPPRDIAFVQIGQRARVNFDAFDNAVYGSGDGEVVFISPDTLSEKRDDGTVNTYYRVNLEVDTATMRPREGGGAIDLQPGMTATAEILTGSQTVWEYLTKPLLKTTRQSLQER</sequence>
<dbReference type="KEGG" id="ery:CP97_03715"/>
<feature type="transmembrane region" description="Helical" evidence="5">
    <location>
        <begin position="9"/>
        <end position="28"/>
    </location>
</feature>
<evidence type="ECO:0000256" key="1">
    <source>
        <dbReference type="ARBA" id="ARBA00004167"/>
    </source>
</evidence>
<keyword evidence="8" id="KW-1185">Reference proteome</keyword>
<dbReference type="InterPro" id="IPR058982">
    <property type="entry name" value="Beta-barrel_AprE"/>
</dbReference>
<comment type="subcellular location">
    <subcellularLocation>
        <location evidence="1">Membrane</location>
        <topology evidence="1">Single-pass membrane protein</topology>
    </subcellularLocation>
</comment>
<dbReference type="RefSeq" id="WP_063612347.1">
    <property type="nucleotide sequence ID" value="NZ_CP011310.1"/>
</dbReference>
<dbReference type="GO" id="GO:0016020">
    <property type="term" value="C:membrane"/>
    <property type="evidence" value="ECO:0007669"/>
    <property type="project" value="UniProtKB-SubCell"/>
</dbReference>
<dbReference type="SUPFAM" id="SSF111369">
    <property type="entry name" value="HlyD-like secretion proteins"/>
    <property type="match status" value="1"/>
</dbReference>
<accession>A0A0H4VWA6</accession>
<evidence type="ECO:0000256" key="4">
    <source>
        <dbReference type="ARBA" id="ARBA00023136"/>
    </source>
</evidence>
<dbReference type="AlphaFoldDB" id="A0A0H4VWA6"/>
<evidence type="ECO:0000313" key="7">
    <source>
        <dbReference type="EMBL" id="AKQ41338.1"/>
    </source>
</evidence>
<dbReference type="Gene3D" id="2.40.50.100">
    <property type="match status" value="1"/>
</dbReference>
<dbReference type="EMBL" id="CP011310">
    <property type="protein sequence ID" value="AKQ41338.1"/>
    <property type="molecule type" value="Genomic_DNA"/>
</dbReference>
<gene>
    <name evidence="7" type="ORF">CP97_03715</name>
</gene>
<dbReference type="PRINTS" id="PR01490">
    <property type="entry name" value="RTXTOXIND"/>
</dbReference>
<feature type="domain" description="AprE-like beta-barrel" evidence="6">
    <location>
        <begin position="266"/>
        <end position="361"/>
    </location>
</feature>
<reference evidence="8" key="2">
    <citation type="submission" date="2015-04" db="EMBL/GenBank/DDBJ databases">
        <title>The complete genome sequence of Erythrobacter sp. s21-N3.</title>
        <authorList>
            <person name="Zhuang L."/>
            <person name="Liu Y."/>
            <person name="Shao Z."/>
        </authorList>
    </citation>
    <scope>NUCLEOTIDE SEQUENCE [LARGE SCALE GENOMIC DNA]</scope>
    <source>
        <strain evidence="8">s21-N3</strain>
    </source>
</reference>
<keyword evidence="2 5" id="KW-0812">Transmembrane</keyword>
<reference evidence="7 8" key="1">
    <citation type="journal article" date="2015" name="Int. J. Syst. Evol. Microbiol.">
        <title>Erythrobacter atlanticus sp. nov., a bacterium from ocean sediment able to degrade polycyclic aromatic hydrocarbons.</title>
        <authorList>
            <person name="Zhuang L."/>
            <person name="Liu Y."/>
            <person name="Wang L."/>
            <person name="Wang W."/>
            <person name="Shao Z."/>
        </authorList>
    </citation>
    <scope>NUCLEOTIDE SEQUENCE [LARGE SCALE GENOMIC DNA]</scope>
    <source>
        <strain evidence="8">s21-N3</strain>
    </source>
</reference>
<dbReference type="Gene3D" id="2.40.30.170">
    <property type="match status" value="1"/>
</dbReference>
<name>A0A0H4VWA6_9SPHN</name>
<keyword evidence="4 5" id="KW-0472">Membrane</keyword>
<evidence type="ECO:0000256" key="3">
    <source>
        <dbReference type="ARBA" id="ARBA00022989"/>
    </source>
</evidence>
<evidence type="ECO:0000313" key="8">
    <source>
        <dbReference type="Proteomes" id="UP000059113"/>
    </source>
</evidence>
<organism evidence="7 8">
    <name type="scientific">Aurantiacibacter atlanticus</name>
    <dbReference type="NCBI Taxonomy" id="1648404"/>
    <lineage>
        <taxon>Bacteria</taxon>
        <taxon>Pseudomonadati</taxon>
        <taxon>Pseudomonadota</taxon>
        <taxon>Alphaproteobacteria</taxon>
        <taxon>Sphingomonadales</taxon>
        <taxon>Erythrobacteraceae</taxon>
        <taxon>Aurantiacibacter</taxon>
    </lineage>
</organism>
<evidence type="ECO:0000256" key="2">
    <source>
        <dbReference type="ARBA" id="ARBA00022692"/>
    </source>
</evidence>
<dbReference type="PANTHER" id="PTHR30386:SF26">
    <property type="entry name" value="TRANSPORT PROTEIN COMB"/>
    <property type="match status" value="1"/>
</dbReference>
<keyword evidence="3 5" id="KW-1133">Transmembrane helix</keyword>
<proteinExistence type="predicted"/>
<dbReference type="InterPro" id="IPR050739">
    <property type="entry name" value="MFP"/>
</dbReference>
<dbReference type="Proteomes" id="UP000059113">
    <property type="component" value="Chromosome"/>
</dbReference>
<dbReference type="PATRIC" id="fig|1648404.4.peg.783"/>
<dbReference type="Pfam" id="PF26002">
    <property type="entry name" value="Beta-barrel_AprE"/>
    <property type="match status" value="1"/>
</dbReference>
<evidence type="ECO:0000259" key="6">
    <source>
        <dbReference type="Pfam" id="PF26002"/>
    </source>
</evidence>
<dbReference type="Gene3D" id="1.10.287.470">
    <property type="entry name" value="Helix hairpin bin"/>
    <property type="match status" value="1"/>
</dbReference>
<dbReference type="PANTHER" id="PTHR30386">
    <property type="entry name" value="MEMBRANE FUSION SUBUNIT OF EMRAB-TOLC MULTIDRUG EFFLUX PUMP"/>
    <property type="match status" value="1"/>
</dbReference>
<dbReference type="STRING" id="1648404.CP97_03715"/>
<protein>
    <recommendedName>
        <fullName evidence="6">AprE-like beta-barrel domain-containing protein</fullName>
    </recommendedName>
</protein>
<evidence type="ECO:0000256" key="5">
    <source>
        <dbReference type="SAM" id="Phobius"/>
    </source>
</evidence>